<dbReference type="EMBL" id="UZAH01025810">
    <property type="protein sequence ID" value="VDO70869.1"/>
    <property type="molecule type" value="Genomic_DNA"/>
</dbReference>
<evidence type="ECO:0000313" key="2">
    <source>
        <dbReference type="EMBL" id="VDO70869.1"/>
    </source>
</evidence>
<feature type="region of interest" description="Disordered" evidence="1">
    <location>
        <begin position="292"/>
        <end position="311"/>
    </location>
</feature>
<protein>
    <submittedName>
        <fullName evidence="4">ULP_PROTEASE domain-containing protein</fullName>
    </submittedName>
</protein>
<sequence length="379" mass="43127">MLNTLGSDDGMATGGWIFQECLRRSTAESNLAMERFLLPLYRKFPMSNELNVVHQESRKLNERHWGQRLSIRNARRNFANFKTKMTALRRPDGIVTSSRRAMKKLVHDFYSDLIDSQQPPAPMSSSARWMRHPLWSSFRNPRHHLVDCPCDTTDPKLSIPQLKKPTTVTKEPLPKCDDGGFSNISPDLFTNDEPSLNSFPITLFDDLVYESKGLQLNCTLAVITVNEISDLIYAHPGRYPDEDRPGVIKLGRPKEMIYTYQQLLLCVVIHYTCPESVHPLLDIDDTSSAPGLLSNDVSDMSSEPGPLSNHVRDTSSHALDTMWFYIVPVTVFLKMSNHLTAILELHRQGKHERDIINQLGQLPPQKLVDLRSLDIKLIV</sequence>
<dbReference type="WBParaSite" id="HPBE_0000707901-mRNA-1">
    <property type="protein sequence ID" value="HPBE_0000707901-mRNA-1"/>
    <property type="gene ID" value="HPBE_0000707901"/>
</dbReference>
<accession>A0A3P7Y0D3</accession>
<dbReference type="AlphaFoldDB" id="A0A3P7Y0D3"/>
<proteinExistence type="predicted"/>
<dbReference type="Proteomes" id="UP000050761">
    <property type="component" value="Unassembled WGS sequence"/>
</dbReference>
<evidence type="ECO:0000313" key="3">
    <source>
        <dbReference type="Proteomes" id="UP000050761"/>
    </source>
</evidence>
<gene>
    <name evidence="2" type="ORF">HPBE_LOCUS7080</name>
</gene>
<reference evidence="2 3" key="1">
    <citation type="submission" date="2018-11" db="EMBL/GenBank/DDBJ databases">
        <authorList>
            <consortium name="Pathogen Informatics"/>
        </authorList>
    </citation>
    <scope>NUCLEOTIDE SEQUENCE [LARGE SCALE GENOMIC DNA]</scope>
</reference>
<dbReference type="OrthoDB" id="410104at2759"/>
<name>A0A3P7Y0D3_HELPZ</name>
<organism evidence="2">
    <name type="scientific">Heligmosomoides polygyrus</name>
    <name type="common">Parasitic roundworm</name>
    <dbReference type="NCBI Taxonomy" id="6339"/>
    <lineage>
        <taxon>Eukaryota</taxon>
        <taxon>Metazoa</taxon>
        <taxon>Ecdysozoa</taxon>
        <taxon>Nematoda</taxon>
        <taxon>Chromadorea</taxon>
        <taxon>Rhabditida</taxon>
        <taxon>Rhabditina</taxon>
        <taxon>Rhabditomorpha</taxon>
        <taxon>Strongyloidea</taxon>
        <taxon>Heligmosomidae</taxon>
        <taxon>Heligmosomoides</taxon>
    </lineage>
</organism>
<evidence type="ECO:0000256" key="1">
    <source>
        <dbReference type="SAM" id="MobiDB-lite"/>
    </source>
</evidence>
<reference evidence="4" key="2">
    <citation type="submission" date="2019-09" db="UniProtKB">
        <authorList>
            <consortium name="WormBaseParasite"/>
        </authorList>
    </citation>
    <scope>IDENTIFICATION</scope>
</reference>
<evidence type="ECO:0000313" key="4">
    <source>
        <dbReference type="WBParaSite" id="HPBE_0000707901-mRNA-1"/>
    </source>
</evidence>
<keyword evidence="3" id="KW-1185">Reference proteome</keyword>